<reference evidence="1 2" key="2">
    <citation type="journal article" date="2022" name="Mol. Ecol. Resour.">
        <title>The genomes of chicory, endive, great burdock and yacon provide insights into Asteraceae paleo-polyploidization history and plant inulin production.</title>
        <authorList>
            <person name="Fan W."/>
            <person name="Wang S."/>
            <person name="Wang H."/>
            <person name="Wang A."/>
            <person name="Jiang F."/>
            <person name="Liu H."/>
            <person name="Zhao H."/>
            <person name="Xu D."/>
            <person name="Zhang Y."/>
        </authorList>
    </citation>
    <scope>NUCLEOTIDE SEQUENCE [LARGE SCALE GENOMIC DNA]</scope>
    <source>
        <strain evidence="2">cv. Punajuju</strain>
        <tissue evidence="1">Leaves</tissue>
    </source>
</reference>
<keyword evidence="2" id="KW-1185">Reference proteome</keyword>
<name>A0ACB9AF81_CICIN</name>
<evidence type="ECO:0000313" key="1">
    <source>
        <dbReference type="EMBL" id="KAI3708264.1"/>
    </source>
</evidence>
<proteinExistence type="predicted"/>
<accession>A0ACB9AF81</accession>
<protein>
    <submittedName>
        <fullName evidence="1">Uncharacterized protein</fullName>
    </submittedName>
</protein>
<organism evidence="1 2">
    <name type="scientific">Cichorium intybus</name>
    <name type="common">Chicory</name>
    <dbReference type="NCBI Taxonomy" id="13427"/>
    <lineage>
        <taxon>Eukaryota</taxon>
        <taxon>Viridiplantae</taxon>
        <taxon>Streptophyta</taxon>
        <taxon>Embryophyta</taxon>
        <taxon>Tracheophyta</taxon>
        <taxon>Spermatophyta</taxon>
        <taxon>Magnoliopsida</taxon>
        <taxon>eudicotyledons</taxon>
        <taxon>Gunneridae</taxon>
        <taxon>Pentapetalae</taxon>
        <taxon>asterids</taxon>
        <taxon>campanulids</taxon>
        <taxon>Asterales</taxon>
        <taxon>Asteraceae</taxon>
        <taxon>Cichorioideae</taxon>
        <taxon>Cichorieae</taxon>
        <taxon>Cichoriinae</taxon>
        <taxon>Cichorium</taxon>
    </lineage>
</organism>
<dbReference type="Proteomes" id="UP001055811">
    <property type="component" value="Linkage Group LG07"/>
</dbReference>
<reference evidence="2" key="1">
    <citation type="journal article" date="2022" name="Mol. Ecol. Resour.">
        <title>The genomes of chicory, endive, great burdock and yacon provide insights into Asteraceae palaeo-polyploidization history and plant inulin production.</title>
        <authorList>
            <person name="Fan W."/>
            <person name="Wang S."/>
            <person name="Wang H."/>
            <person name="Wang A."/>
            <person name="Jiang F."/>
            <person name="Liu H."/>
            <person name="Zhao H."/>
            <person name="Xu D."/>
            <person name="Zhang Y."/>
        </authorList>
    </citation>
    <scope>NUCLEOTIDE SEQUENCE [LARGE SCALE GENOMIC DNA]</scope>
    <source>
        <strain evidence="2">cv. Punajuju</strain>
    </source>
</reference>
<gene>
    <name evidence="1" type="ORF">L2E82_37429</name>
</gene>
<evidence type="ECO:0000313" key="2">
    <source>
        <dbReference type="Proteomes" id="UP001055811"/>
    </source>
</evidence>
<comment type="caution">
    <text evidence="1">The sequence shown here is derived from an EMBL/GenBank/DDBJ whole genome shotgun (WGS) entry which is preliminary data.</text>
</comment>
<dbReference type="EMBL" id="CM042015">
    <property type="protein sequence ID" value="KAI3708264.1"/>
    <property type="molecule type" value="Genomic_DNA"/>
</dbReference>
<sequence length="197" mass="21794">MVAFLYSAYRKCNTSAQSFSFYTSPVPFSTSAFYPTTPNSGKVSVAFLLLEKLGFTLYFYLEIQKSNMQFAGDCSHVIGIVQMKPGRGDATLSVSCSDKISCWNVVGVQGTLLSHILHPIYISSITVGQSRNCSDKEVDEQLIRALSDRVLPLSKKLTSPFKVNKVRVDHMAIALSKAYKSPIVDTIQSLPEHQQDI</sequence>